<reference evidence="3" key="1">
    <citation type="submission" date="2016-10" db="EMBL/GenBank/DDBJ databases">
        <authorList>
            <person name="Varghese N."/>
        </authorList>
    </citation>
    <scope>NUCLEOTIDE SEQUENCE [LARGE SCALE GENOMIC DNA]</scope>
    <source>
        <strain evidence="3">DSM 17980</strain>
    </source>
</reference>
<dbReference type="SUPFAM" id="SSF82171">
    <property type="entry name" value="DPP6 N-terminal domain-like"/>
    <property type="match status" value="1"/>
</dbReference>
<dbReference type="InterPro" id="IPR050585">
    <property type="entry name" value="Xaa-Pro_dipeptidyl-ppase/CocE"/>
</dbReference>
<dbReference type="RefSeq" id="WP_074951878.1">
    <property type="nucleotide sequence ID" value="NZ_FPBV01000008.1"/>
</dbReference>
<organism evidence="2 3">
    <name type="scientific">Alicyclobacillus macrosporangiidus</name>
    <dbReference type="NCBI Taxonomy" id="392015"/>
    <lineage>
        <taxon>Bacteria</taxon>
        <taxon>Bacillati</taxon>
        <taxon>Bacillota</taxon>
        <taxon>Bacilli</taxon>
        <taxon>Bacillales</taxon>
        <taxon>Alicyclobacillaceae</taxon>
        <taxon>Alicyclobacillus</taxon>
    </lineage>
</organism>
<dbReference type="Proteomes" id="UP000183508">
    <property type="component" value="Unassembled WGS sequence"/>
</dbReference>
<keyword evidence="2" id="KW-0031">Aminopeptidase</keyword>
<dbReference type="InterPro" id="IPR011042">
    <property type="entry name" value="6-blade_b-propeller_TolB-like"/>
</dbReference>
<proteinExistence type="predicted"/>
<dbReference type="Pfam" id="PF07676">
    <property type="entry name" value="PD40"/>
    <property type="match status" value="1"/>
</dbReference>
<sequence length="643" mass="71310">MTNVKTAPYGSWKSPITSDLIVQAVIGLDGLAWDGDDLYWLESRPREAGRNVLMRRCADGTEEELIPAPYNVRTRVHEYGGGAWTVSDGIVYFSNFADNRLYIRDRDGTIRPLTDDSRLRYADGIVDKRRGWWIGVREDHTQSDIFAETTLVAVSLTGGPDRVLVSGNDFYSNPRLNPAGDRLAWLTWNHPNMPWDGTELWVADVTADGRLENAHRVAGGPGESVLQPVWSPDGVLYFVSDRSNWWNLYRLAEDGAVEAVHPLDAEFAGPPWVFGLSDYTFIDAHTIVCKYAQRGRDHLARIDLATGRLYPLPGEDTWFAHVRSNGRQMAYLAASPTTLRHLVVAGPDGSGRQVVKSAADVPVDARYFSRPVEVEFPTEGGKTAFAHYYPPTNPDFQAPDGEKPPLLVHVHGGPTSASPAVLSLTTQYWTSRGFAVVDVNYGGSTGYGREYRDRLKGQWGVVDVDDAVNAALYLVQRGLADGERLCIAGGSAGGYTTLAALTFRDVFKAGASHFGLSELEVFVHETHKFESRYMDSLLGPYPEAQSVYYNRSPIHFTDRLSCPIIFFQGLDDKIVPPNQAELMVEALRKKGLPVAYVAFPGEGHGFRKAENIKRSLDGEFYFYSRVFGFTPADDLEPVAIENL</sequence>
<keyword evidence="3" id="KW-1185">Reference proteome</keyword>
<dbReference type="PANTHER" id="PTHR43056:SF5">
    <property type="entry name" value="PEPTIDASE S9 PROLYL OLIGOPEPTIDASE CATALYTIC DOMAIN-CONTAINING PROTEIN"/>
    <property type="match status" value="1"/>
</dbReference>
<name>A0A1I7J4C3_9BACL</name>
<gene>
    <name evidence="2" type="ORF">SAMN05421543_108115</name>
</gene>
<dbReference type="GO" id="GO:0008236">
    <property type="term" value="F:serine-type peptidase activity"/>
    <property type="evidence" value="ECO:0007669"/>
    <property type="project" value="InterPro"/>
</dbReference>
<evidence type="ECO:0000313" key="2">
    <source>
        <dbReference type="EMBL" id="SFU79987.1"/>
    </source>
</evidence>
<protein>
    <submittedName>
        <fullName evidence="2">Dipeptidyl aminopeptidase/acylaminoacyl peptidase</fullName>
    </submittedName>
</protein>
<dbReference type="SUPFAM" id="SSF53474">
    <property type="entry name" value="alpha/beta-Hydrolases"/>
    <property type="match status" value="1"/>
</dbReference>
<dbReference type="GO" id="GO:0004177">
    <property type="term" value="F:aminopeptidase activity"/>
    <property type="evidence" value="ECO:0007669"/>
    <property type="project" value="UniProtKB-KW"/>
</dbReference>
<dbReference type="InterPro" id="IPR001375">
    <property type="entry name" value="Peptidase_S9_cat"/>
</dbReference>
<evidence type="ECO:0000259" key="1">
    <source>
        <dbReference type="Pfam" id="PF00326"/>
    </source>
</evidence>
<dbReference type="eggNOG" id="COG1506">
    <property type="taxonomic scope" value="Bacteria"/>
</dbReference>
<dbReference type="InterPro" id="IPR029058">
    <property type="entry name" value="AB_hydrolase_fold"/>
</dbReference>
<dbReference type="Gene3D" id="3.40.50.1820">
    <property type="entry name" value="alpha/beta hydrolase"/>
    <property type="match status" value="1"/>
</dbReference>
<dbReference type="InterPro" id="IPR011659">
    <property type="entry name" value="WD40"/>
</dbReference>
<dbReference type="Gene3D" id="2.120.10.30">
    <property type="entry name" value="TolB, C-terminal domain"/>
    <property type="match status" value="1"/>
</dbReference>
<dbReference type="PANTHER" id="PTHR43056">
    <property type="entry name" value="PEPTIDASE S9 PROLYL OLIGOPEPTIDASE"/>
    <property type="match status" value="1"/>
</dbReference>
<feature type="domain" description="Peptidase S9 prolyl oligopeptidase catalytic" evidence="1">
    <location>
        <begin position="423"/>
        <end position="628"/>
    </location>
</feature>
<keyword evidence="2" id="KW-0378">Hydrolase</keyword>
<dbReference type="STRING" id="392015.SAMN05421543_108115"/>
<evidence type="ECO:0000313" key="3">
    <source>
        <dbReference type="Proteomes" id="UP000183508"/>
    </source>
</evidence>
<dbReference type="EMBL" id="FPBV01000008">
    <property type="protein sequence ID" value="SFU79987.1"/>
    <property type="molecule type" value="Genomic_DNA"/>
</dbReference>
<keyword evidence="2" id="KW-0645">Protease</keyword>
<dbReference type="GO" id="GO:0006508">
    <property type="term" value="P:proteolysis"/>
    <property type="evidence" value="ECO:0007669"/>
    <property type="project" value="InterPro"/>
</dbReference>
<accession>A0A1I7J4C3</accession>
<dbReference type="Pfam" id="PF00326">
    <property type="entry name" value="Peptidase_S9"/>
    <property type="match status" value="1"/>
</dbReference>
<dbReference type="AlphaFoldDB" id="A0A1I7J4C3"/>
<dbReference type="OrthoDB" id="108903at2"/>